<dbReference type="InterPro" id="IPR043128">
    <property type="entry name" value="Rev_trsase/Diguanyl_cyclase"/>
</dbReference>
<gene>
    <name evidence="2" type="ORF">RF55_9337</name>
</gene>
<keyword evidence="2" id="KW-0548">Nucleotidyltransferase</keyword>
<name>A0A0J7KKW4_LASNI</name>
<keyword evidence="2" id="KW-0808">Transferase</keyword>
<organism evidence="2 3">
    <name type="scientific">Lasius niger</name>
    <name type="common">Black garden ant</name>
    <dbReference type="NCBI Taxonomy" id="67767"/>
    <lineage>
        <taxon>Eukaryota</taxon>
        <taxon>Metazoa</taxon>
        <taxon>Ecdysozoa</taxon>
        <taxon>Arthropoda</taxon>
        <taxon>Hexapoda</taxon>
        <taxon>Insecta</taxon>
        <taxon>Pterygota</taxon>
        <taxon>Neoptera</taxon>
        <taxon>Endopterygota</taxon>
        <taxon>Hymenoptera</taxon>
        <taxon>Apocrita</taxon>
        <taxon>Aculeata</taxon>
        <taxon>Formicoidea</taxon>
        <taxon>Formicidae</taxon>
        <taxon>Formicinae</taxon>
        <taxon>Lasius</taxon>
        <taxon>Lasius</taxon>
    </lineage>
</organism>
<dbReference type="InterPro" id="IPR043502">
    <property type="entry name" value="DNA/RNA_pol_sf"/>
</dbReference>
<dbReference type="PANTHER" id="PTHR19446">
    <property type="entry name" value="REVERSE TRANSCRIPTASES"/>
    <property type="match status" value="1"/>
</dbReference>
<dbReference type="AlphaFoldDB" id="A0A0J7KKW4"/>
<dbReference type="PaxDb" id="67767-A0A0J7KKW4"/>
<protein>
    <submittedName>
        <fullName evidence="2">Reverse transcriptase</fullName>
    </submittedName>
</protein>
<reference evidence="2 3" key="1">
    <citation type="submission" date="2015-04" db="EMBL/GenBank/DDBJ databases">
        <title>Lasius niger genome sequencing.</title>
        <authorList>
            <person name="Konorov E.A."/>
            <person name="Nikitin M.A."/>
            <person name="Kirill M.V."/>
            <person name="Chang P."/>
        </authorList>
    </citation>
    <scope>NUCLEOTIDE SEQUENCE [LARGE SCALE GENOMIC DNA]</scope>
    <source>
        <tissue evidence="2">Whole</tissue>
    </source>
</reference>
<keyword evidence="2" id="KW-0695">RNA-directed DNA polymerase</keyword>
<dbReference type="PROSITE" id="PS50878">
    <property type="entry name" value="RT_POL"/>
    <property type="match status" value="1"/>
</dbReference>
<dbReference type="Proteomes" id="UP000036403">
    <property type="component" value="Unassembled WGS sequence"/>
</dbReference>
<evidence type="ECO:0000259" key="1">
    <source>
        <dbReference type="PROSITE" id="PS50878"/>
    </source>
</evidence>
<dbReference type="STRING" id="67767.A0A0J7KKW4"/>
<dbReference type="Gene3D" id="3.30.70.270">
    <property type="match status" value="1"/>
</dbReference>
<proteinExistence type="predicted"/>
<dbReference type="InterPro" id="IPR012337">
    <property type="entry name" value="RNaseH-like_sf"/>
</dbReference>
<accession>A0A0J7KKW4</accession>
<dbReference type="GO" id="GO:0003964">
    <property type="term" value="F:RNA-directed DNA polymerase activity"/>
    <property type="evidence" value="ECO:0007669"/>
    <property type="project" value="UniProtKB-KW"/>
</dbReference>
<keyword evidence="3" id="KW-1185">Reference proteome</keyword>
<evidence type="ECO:0000313" key="2">
    <source>
        <dbReference type="EMBL" id="KMQ90861.1"/>
    </source>
</evidence>
<dbReference type="Pfam" id="PF00078">
    <property type="entry name" value="RVT_1"/>
    <property type="match status" value="1"/>
</dbReference>
<feature type="domain" description="Reverse transcriptase" evidence="1">
    <location>
        <begin position="1"/>
        <end position="234"/>
    </location>
</feature>
<sequence length="616" mass="69867">MTIQIGECFAMCLRKGEFSEDWNRAKLVLIHKGEQQKEEKKDELPKVRPICFLDEGGKRGNTLAVSLDVANAFNSLPWPTIRKAMKRKGFPGYICRIIDSYLSNRTVEYVLEGGKIGTKRMTAGVPQGSILGPLLWNIGYDHMLQTDLDPGCRVLCYADDTLVISTADNLKDLTNRANSMINKVIGRIRELGLKVSPSKTEAVLFHVVRALSGLMPNLRGPGEHKRRLYANVVTSILTYGAPVWSGALEASQRIQAPLKRLTRTLAVRMASAYRIISYEAATLLARIPPLFLMARLRKRVYFRLKDLHRRNEWSKETDKEIRAIEELLLKRQWQIHLNAVHEEVTTKTRKYQNTEGVLLIDGWKNSAANTHQVVCIIHTVTDKSIYPNSWDLTGVRETGAVLSKIVEKATEMASNRFNIHIYAVVSDNASAMVLMGKSVELWHVICASHSANLLAKSLIDREFAECVNRLLKEFKRPGPEKEPVKGGGKKVVLACETRWCSHRDAFRNCLSNLPIMRELLKSQKIIVQTDISKMLSSSEFEMRLQDYVLIFDPVCEMVNKCQRSDSSIADACEEWFKLSIPTDNINYEKIIQDRLEKALRPAILTANYLHPVYKGK</sequence>
<comment type="caution">
    <text evidence="2">The sequence shown here is derived from an EMBL/GenBank/DDBJ whole genome shotgun (WGS) entry which is preliminary data.</text>
</comment>
<evidence type="ECO:0000313" key="3">
    <source>
        <dbReference type="Proteomes" id="UP000036403"/>
    </source>
</evidence>
<dbReference type="EMBL" id="LBMM01006173">
    <property type="protein sequence ID" value="KMQ90861.1"/>
    <property type="molecule type" value="Genomic_DNA"/>
</dbReference>
<dbReference type="GO" id="GO:0042575">
    <property type="term" value="C:DNA polymerase complex"/>
    <property type="evidence" value="ECO:0007669"/>
    <property type="project" value="UniProtKB-ARBA"/>
</dbReference>
<dbReference type="InterPro" id="IPR000477">
    <property type="entry name" value="RT_dom"/>
</dbReference>
<dbReference type="OrthoDB" id="7684415at2759"/>
<dbReference type="SUPFAM" id="SSF56672">
    <property type="entry name" value="DNA/RNA polymerases"/>
    <property type="match status" value="1"/>
</dbReference>
<dbReference type="SUPFAM" id="SSF53098">
    <property type="entry name" value="Ribonuclease H-like"/>
    <property type="match status" value="1"/>
</dbReference>